<dbReference type="InterPro" id="IPR023696">
    <property type="entry name" value="Ureohydrolase_dom_sf"/>
</dbReference>
<dbReference type="EMBL" id="LSRX01000072">
    <property type="protein sequence ID" value="OLQ10746.1"/>
    <property type="molecule type" value="Genomic_DNA"/>
</dbReference>
<keyword evidence="4" id="KW-1185">Reference proteome</keyword>
<protein>
    <recommendedName>
        <fullName evidence="2">Histone deacetylase domain-containing protein</fullName>
    </recommendedName>
</protein>
<dbReference type="GO" id="GO:0040029">
    <property type="term" value="P:epigenetic regulation of gene expression"/>
    <property type="evidence" value="ECO:0007669"/>
    <property type="project" value="TreeGrafter"/>
</dbReference>
<dbReference type="PANTHER" id="PTHR10625">
    <property type="entry name" value="HISTONE DEACETYLASE HDAC1-RELATED"/>
    <property type="match status" value="1"/>
</dbReference>
<organism evidence="3 4">
    <name type="scientific">Symbiodinium microadriaticum</name>
    <name type="common">Dinoflagellate</name>
    <name type="synonym">Zooxanthella microadriatica</name>
    <dbReference type="NCBI Taxonomy" id="2951"/>
    <lineage>
        <taxon>Eukaryota</taxon>
        <taxon>Sar</taxon>
        <taxon>Alveolata</taxon>
        <taxon>Dinophyceae</taxon>
        <taxon>Suessiales</taxon>
        <taxon>Symbiodiniaceae</taxon>
        <taxon>Symbiodinium</taxon>
    </lineage>
</organism>
<dbReference type="InterPro" id="IPR023801">
    <property type="entry name" value="His_deacetylse_dom"/>
</dbReference>
<dbReference type="Gene3D" id="3.40.800.20">
    <property type="entry name" value="Histone deacetylase domain"/>
    <property type="match status" value="1"/>
</dbReference>
<name>A0A1Q9ETJ0_SYMMI</name>
<reference evidence="3 4" key="1">
    <citation type="submission" date="2016-02" db="EMBL/GenBank/DDBJ databases">
        <title>Genome analysis of coral dinoflagellate symbionts highlights evolutionary adaptations to a symbiotic lifestyle.</title>
        <authorList>
            <person name="Aranda M."/>
            <person name="Li Y."/>
            <person name="Liew Y.J."/>
            <person name="Baumgarten S."/>
            <person name="Simakov O."/>
            <person name="Wilson M."/>
            <person name="Piel J."/>
            <person name="Ashoor H."/>
            <person name="Bougouffa S."/>
            <person name="Bajic V.B."/>
            <person name="Ryu T."/>
            <person name="Ravasi T."/>
            <person name="Bayer T."/>
            <person name="Micklem G."/>
            <person name="Kim H."/>
            <person name="Bhak J."/>
            <person name="Lajeunesse T.C."/>
            <person name="Voolstra C.R."/>
        </authorList>
    </citation>
    <scope>NUCLEOTIDE SEQUENCE [LARGE SCALE GENOMIC DNA]</scope>
    <source>
        <strain evidence="3 4">CCMP2467</strain>
    </source>
</reference>
<feature type="compositionally biased region" description="Basic residues" evidence="1">
    <location>
        <begin position="441"/>
        <end position="463"/>
    </location>
</feature>
<evidence type="ECO:0000313" key="4">
    <source>
        <dbReference type="Proteomes" id="UP000186817"/>
    </source>
</evidence>
<comment type="caution">
    <text evidence="3">The sequence shown here is derived from an EMBL/GenBank/DDBJ whole genome shotgun (WGS) entry which is preliminary data.</text>
</comment>
<gene>
    <name evidence="3" type="ORF">AK812_SmicGene5503</name>
</gene>
<sequence>MGARKGQRDDAVAILLLVEDHEAHDVGSRGLDVKTRVRWAWEAARKSGVKLRFLSVNVSENTLNGKHGLQLQPQVGPILVELLRRARMGAERLLPRLAKTWAKDAPKTMRGNIQAKLGSYGEVMHKRMHAVAVEGSRAAAVGAKDTNMVQSACSLWMKDAGSAGRAAEAMLVAAVFATDLSVKAGVPVLVLGRPPGHHATCGHDLRLGDTWRAPCGQLPGASLGGGCFYPSVWLAALHSLRKGHAKRLAYVDIDAHMPDGVWKEVDHFSKLKKDQRDFLIGKRNSCTGVLFSSIHIDGYPNQGSSWHSVKQNLKRSFEVRIRDTLLPRSVTQGTASSANQGLITRYQRWCNTLDKEMTSFQPDGLFVGLGFDLHQKEAEISDKKVGRGISRPHYESFFANFTRLPDKAPMVLMLEGGYTKQGVEDGILGTLQGLKLLAQRKGAKKRQQSQPHNHKAPKKRRTA</sequence>
<evidence type="ECO:0000313" key="3">
    <source>
        <dbReference type="EMBL" id="OLQ10746.1"/>
    </source>
</evidence>
<dbReference type="AlphaFoldDB" id="A0A1Q9ETJ0"/>
<proteinExistence type="predicted"/>
<dbReference type="Pfam" id="PF00850">
    <property type="entry name" value="Hist_deacetyl"/>
    <property type="match status" value="1"/>
</dbReference>
<dbReference type="GO" id="GO:0004407">
    <property type="term" value="F:histone deacetylase activity"/>
    <property type="evidence" value="ECO:0007669"/>
    <property type="project" value="TreeGrafter"/>
</dbReference>
<evidence type="ECO:0000256" key="1">
    <source>
        <dbReference type="SAM" id="MobiDB-lite"/>
    </source>
</evidence>
<evidence type="ECO:0000259" key="2">
    <source>
        <dbReference type="Pfam" id="PF00850"/>
    </source>
</evidence>
<dbReference type="InterPro" id="IPR037138">
    <property type="entry name" value="His_deacetylse_dom_sf"/>
</dbReference>
<feature type="region of interest" description="Disordered" evidence="1">
    <location>
        <begin position="439"/>
        <end position="463"/>
    </location>
</feature>
<dbReference type="SUPFAM" id="SSF52768">
    <property type="entry name" value="Arginase/deacetylase"/>
    <property type="match status" value="1"/>
</dbReference>
<accession>A0A1Q9ETJ0</accession>
<dbReference type="Proteomes" id="UP000186817">
    <property type="component" value="Unassembled WGS sequence"/>
</dbReference>
<feature type="domain" description="Histone deacetylase" evidence="2">
    <location>
        <begin position="153"/>
        <end position="428"/>
    </location>
</feature>
<dbReference type="OrthoDB" id="406013at2759"/>